<organism evidence="2">
    <name type="scientific">uncultured Solirubrobacteraceae bacterium</name>
    <dbReference type="NCBI Taxonomy" id="1162706"/>
    <lineage>
        <taxon>Bacteria</taxon>
        <taxon>Bacillati</taxon>
        <taxon>Actinomycetota</taxon>
        <taxon>Thermoleophilia</taxon>
        <taxon>Solirubrobacterales</taxon>
        <taxon>Solirubrobacteraceae</taxon>
        <taxon>environmental samples</taxon>
    </lineage>
</organism>
<protein>
    <submittedName>
        <fullName evidence="2">DNA protection during starvation protein</fullName>
    </submittedName>
</protein>
<feature type="compositionally biased region" description="Basic residues" evidence="1">
    <location>
        <begin position="106"/>
        <end position="116"/>
    </location>
</feature>
<gene>
    <name evidence="2" type="ORF">AVDCRST_MAG38-1434</name>
</gene>
<evidence type="ECO:0000313" key="2">
    <source>
        <dbReference type="EMBL" id="CAA9472871.1"/>
    </source>
</evidence>
<feature type="region of interest" description="Disordered" evidence="1">
    <location>
        <begin position="1"/>
        <end position="169"/>
    </location>
</feature>
<feature type="non-terminal residue" evidence="2">
    <location>
        <position position="169"/>
    </location>
</feature>
<feature type="non-terminal residue" evidence="2">
    <location>
        <position position="1"/>
    </location>
</feature>
<dbReference type="AlphaFoldDB" id="A0A6J4RMF4"/>
<name>A0A6J4RMF4_9ACTN</name>
<proteinExistence type="predicted"/>
<reference evidence="2" key="1">
    <citation type="submission" date="2020-02" db="EMBL/GenBank/DDBJ databases">
        <authorList>
            <person name="Meier V. D."/>
        </authorList>
    </citation>
    <scope>NUCLEOTIDE SEQUENCE</scope>
    <source>
        <strain evidence="2">AVDCRST_MAG38</strain>
    </source>
</reference>
<accession>A0A6J4RMF4</accession>
<evidence type="ECO:0000256" key="1">
    <source>
        <dbReference type="SAM" id="MobiDB-lite"/>
    </source>
</evidence>
<feature type="compositionally biased region" description="Basic and acidic residues" evidence="1">
    <location>
        <begin position="117"/>
        <end position="146"/>
    </location>
</feature>
<feature type="compositionally biased region" description="Basic residues" evidence="1">
    <location>
        <begin position="58"/>
        <end position="90"/>
    </location>
</feature>
<dbReference type="EMBL" id="CADCVJ010000108">
    <property type="protein sequence ID" value="CAA9472871.1"/>
    <property type="molecule type" value="Genomic_DNA"/>
</dbReference>
<sequence length="169" mass="19265">ATPFECRGNPVRRERRQARGDHRDARARLLDGDRDGDELHRQLGQPRRHPRPGDHRVPARRHPGGARPRPAVRRPHQGALRHRARLHALHARAVVPAAAGEDDGHRPRHPGRHRGRDRRDRALQPRRRGDGWRRSGDQRHGRDHPARRGGSPSAVRGIPQGVRGRGHRL</sequence>
<feature type="compositionally biased region" description="Basic and acidic residues" evidence="1">
    <location>
        <begin position="17"/>
        <end position="41"/>
    </location>
</feature>